<keyword evidence="10 18" id="KW-0812">Transmembrane</keyword>
<dbReference type="SMART" id="SM00388">
    <property type="entry name" value="HisKA"/>
    <property type="match status" value="1"/>
</dbReference>
<dbReference type="EMBL" id="CP022579">
    <property type="protein sequence ID" value="QEL66568.1"/>
    <property type="molecule type" value="Genomic_DNA"/>
</dbReference>
<keyword evidence="21" id="KW-1185">Reference proteome</keyword>
<dbReference type="SMART" id="SM00387">
    <property type="entry name" value="HATPase_c"/>
    <property type="match status" value="1"/>
</dbReference>
<evidence type="ECO:0000256" key="9">
    <source>
        <dbReference type="ARBA" id="ARBA00022679"/>
    </source>
</evidence>
<evidence type="ECO:0000256" key="14">
    <source>
        <dbReference type="ARBA" id="ARBA00022989"/>
    </source>
</evidence>
<dbReference type="InterPro" id="IPR021766">
    <property type="entry name" value="PhoR_N"/>
</dbReference>
<keyword evidence="8" id="KW-0592">Phosphate transport</keyword>
<dbReference type="InterPro" id="IPR000014">
    <property type="entry name" value="PAS"/>
</dbReference>
<evidence type="ECO:0000256" key="10">
    <source>
        <dbReference type="ARBA" id="ARBA00022692"/>
    </source>
</evidence>
<dbReference type="Gene3D" id="1.10.287.130">
    <property type="match status" value="1"/>
</dbReference>
<evidence type="ECO:0000256" key="16">
    <source>
        <dbReference type="ARBA" id="ARBA00023136"/>
    </source>
</evidence>
<dbReference type="SUPFAM" id="SSF47384">
    <property type="entry name" value="Homodimeric domain of signal transducing histidine kinase"/>
    <property type="match status" value="1"/>
</dbReference>
<evidence type="ECO:0000259" key="19">
    <source>
        <dbReference type="PROSITE" id="PS50109"/>
    </source>
</evidence>
<feature type="domain" description="Histidine kinase" evidence="19">
    <location>
        <begin position="212"/>
        <end position="429"/>
    </location>
</feature>
<dbReference type="InterPro" id="IPR004358">
    <property type="entry name" value="Sig_transdc_His_kin-like_C"/>
</dbReference>
<dbReference type="InterPro" id="IPR035965">
    <property type="entry name" value="PAS-like_dom_sf"/>
</dbReference>
<evidence type="ECO:0000256" key="4">
    <source>
        <dbReference type="ARBA" id="ARBA00019665"/>
    </source>
</evidence>
<evidence type="ECO:0000256" key="12">
    <source>
        <dbReference type="ARBA" id="ARBA00022777"/>
    </source>
</evidence>
<evidence type="ECO:0000256" key="11">
    <source>
        <dbReference type="ARBA" id="ARBA00022741"/>
    </source>
</evidence>
<dbReference type="GO" id="GO:0004721">
    <property type="term" value="F:phosphoprotein phosphatase activity"/>
    <property type="evidence" value="ECO:0007669"/>
    <property type="project" value="InterPro"/>
</dbReference>
<comment type="function">
    <text evidence="17">Member of the two-component regulatory system PhoR/PhoB involved in the phosphate regulon genes expression. PhoR may function as a membrane-associated protein kinase that phosphorylates PhoB in response to environmental signals.</text>
</comment>
<evidence type="ECO:0000256" key="3">
    <source>
        <dbReference type="ARBA" id="ARBA00012438"/>
    </source>
</evidence>
<evidence type="ECO:0000313" key="21">
    <source>
        <dbReference type="Proteomes" id="UP000323671"/>
    </source>
</evidence>
<dbReference type="InterPro" id="IPR036097">
    <property type="entry name" value="HisK_dim/P_sf"/>
</dbReference>
<comment type="subcellular location">
    <subcellularLocation>
        <location evidence="2">Cell inner membrane</location>
        <topology evidence="2">Multi-pass membrane protein</topology>
    </subcellularLocation>
</comment>
<dbReference type="SUPFAM" id="SSF55874">
    <property type="entry name" value="ATPase domain of HSP90 chaperone/DNA topoisomerase II/histidine kinase"/>
    <property type="match status" value="1"/>
</dbReference>
<keyword evidence="12 20" id="KW-0418">Kinase</keyword>
<keyword evidence="9" id="KW-0808">Transferase</keyword>
<dbReference type="InterPro" id="IPR003594">
    <property type="entry name" value="HATPase_dom"/>
</dbReference>
<evidence type="ECO:0000256" key="15">
    <source>
        <dbReference type="ARBA" id="ARBA00023012"/>
    </source>
</evidence>
<dbReference type="CDD" id="cd00082">
    <property type="entry name" value="HisKA"/>
    <property type="match status" value="1"/>
</dbReference>
<evidence type="ECO:0000256" key="5">
    <source>
        <dbReference type="ARBA" id="ARBA00022448"/>
    </source>
</evidence>
<feature type="transmembrane region" description="Helical" evidence="18">
    <location>
        <begin position="30"/>
        <end position="48"/>
    </location>
</feature>
<keyword evidence="16 18" id="KW-0472">Membrane</keyword>
<proteinExistence type="predicted"/>
<dbReference type="PROSITE" id="PS50109">
    <property type="entry name" value="HIS_KIN"/>
    <property type="match status" value="1"/>
</dbReference>
<dbReference type="Pfam" id="PF02518">
    <property type="entry name" value="HATPase_c"/>
    <property type="match status" value="1"/>
</dbReference>
<dbReference type="NCBIfam" id="TIGR02966">
    <property type="entry name" value="phoR_proteo"/>
    <property type="match status" value="1"/>
</dbReference>
<evidence type="ECO:0000256" key="7">
    <source>
        <dbReference type="ARBA" id="ARBA00022553"/>
    </source>
</evidence>
<dbReference type="Gene3D" id="3.30.565.10">
    <property type="entry name" value="Histidine kinase-like ATPase, C-terminal domain"/>
    <property type="match status" value="1"/>
</dbReference>
<dbReference type="InterPro" id="IPR014310">
    <property type="entry name" value="Sig_transdc_His_kinase_PhoR"/>
</dbReference>
<evidence type="ECO:0000256" key="17">
    <source>
        <dbReference type="ARBA" id="ARBA00025207"/>
    </source>
</evidence>
<dbReference type="GO" id="GO:0005886">
    <property type="term" value="C:plasma membrane"/>
    <property type="evidence" value="ECO:0007669"/>
    <property type="project" value="UniProtKB-SubCell"/>
</dbReference>
<dbReference type="FunFam" id="1.10.287.130:FF:000008">
    <property type="entry name" value="Two-component sensor histidine kinase"/>
    <property type="match status" value="1"/>
</dbReference>
<dbReference type="InterPro" id="IPR005467">
    <property type="entry name" value="His_kinase_dom"/>
</dbReference>
<dbReference type="GO" id="GO:0000155">
    <property type="term" value="F:phosphorelay sensor kinase activity"/>
    <property type="evidence" value="ECO:0007669"/>
    <property type="project" value="InterPro"/>
</dbReference>
<dbReference type="Pfam" id="PF13188">
    <property type="entry name" value="PAS_8"/>
    <property type="match status" value="1"/>
</dbReference>
<evidence type="ECO:0000256" key="1">
    <source>
        <dbReference type="ARBA" id="ARBA00000085"/>
    </source>
</evidence>
<evidence type="ECO:0000256" key="6">
    <source>
        <dbReference type="ARBA" id="ARBA00022475"/>
    </source>
</evidence>
<dbReference type="Pfam" id="PF11808">
    <property type="entry name" value="PhoR"/>
    <property type="match status" value="1"/>
</dbReference>
<organism evidence="20 21">
    <name type="scientific">Oryzomicrobium terrae</name>
    <dbReference type="NCBI Taxonomy" id="1735038"/>
    <lineage>
        <taxon>Bacteria</taxon>
        <taxon>Pseudomonadati</taxon>
        <taxon>Pseudomonadota</taxon>
        <taxon>Betaproteobacteria</taxon>
        <taxon>Rhodocyclales</taxon>
        <taxon>Rhodocyclaceae</taxon>
        <taxon>Oryzomicrobium</taxon>
    </lineage>
</organism>
<evidence type="ECO:0000256" key="8">
    <source>
        <dbReference type="ARBA" id="ARBA00022592"/>
    </source>
</evidence>
<dbReference type="AlphaFoldDB" id="A0A5C1EE95"/>
<comment type="catalytic activity">
    <reaction evidence="1">
        <text>ATP + protein L-histidine = ADP + protein N-phospho-L-histidine.</text>
        <dbReference type="EC" id="2.7.13.3"/>
    </reaction>
</comment>
<dbReference type="InterPro" id="IPR036890">
    <property type="entry name" value="HATPase_C_sf"/>
</dbReference>
<keyword evidence="14 18" id="KW-1133">Transmembrane helix</keyword>
<dbReference type="GO" id="GO:0005524">
    <property type="term" value="F:ATP binding"/>
    <property type="evidence" value="ECO:0007669"/>
    <property type="project" value="UniProtKB-KW"/>
</dbReference>
<dbReference type="SUPFAM" id="SSF55785">
    <property type="entry name" value="PYP-like sensor domain (PAS domain)"/>
    <property type="match status" value="1"/>
</dbReference>
<dbReference type="RefSeq" id="WP_149426355.1">
    <property type="nucleotide sequence ID" value="NZ_CP022579.1"/>
</dbReference>
<evidence type="ECO:0000256" key="18">
    <source>
        <dbReference type="SAM" id="Phobius"/>
    </source>
</evidence>
<dbReference type="GO" id="GO:0006817">
    <property type="term" value="P:phosphate ion transport"/>
    <property type="evidence" value="ECO:0007669"/>
    <property type="project" value="UniProtKB-KW"/>
</dbReference>
<gene>
    <name evidence="20" type="primary">phoR</name>
    <name evidence="20" type="ORF">OTERR_30920</name>
</gene>
<accession>A0A5C1EE95</accession>
<keyword evidence="6" id="KW-1003">Cell membrane</keyword>
<dbReference type="Gene3D" id="3.30.450.20">
    <property type="entry name" value="PAS domain"/>
    <property type="match status" value="1"/>
</dbReference>
<dbReference type="CDD" id="cd00130">
    <property type="entry name" value="PAS"/>
    <property type="match status" value="1"/>
</dbReference>
<evidence type="ECO:0000256" key="13">
    <source>
        <dbReference type="ARBA" id="ARBA00022840"/>
    </source>
</evidence>
<keyword evidence="13" id="KW-0067">ATP-binding</keyword>
<sequence length="442" mass="48241">MKTLWIGAVLTALLLAAVGAGVGIFLGTTRAVEVVLALTVLLGLHHLHQLHKLMAWLKGSLDTPVPEGAGIWDKVFAGLHRRVRIRVEQQQALSNALERFRRAGEALPDGVVILSQHRQIEGMNTKAAAFLGLNLRSDVGQTITNLLRQPDFVAYLDGGQFGEPLILRNVRADGVCLQIQVIPYAGERQLLLVRDVTQLERLETMRRDFVANVSHELKTPLTVVAGFIETLQDLHDSLSPEQVEHYLSLAHDQSIRMQHLIADLLTLSALETSGSSAETELVEVAPLLEAVRADSLALSSGRHEVTLEMDGPARILGVASELRSAFGNLASNAVRYTPEGGRISLRWQRRPDGAAFVVADTGIGIPPQHIPRLTERFYRVDRGRSRESGGTGLGLAIVKHVLTRHQGRLEVESEPGKGSTFTAYFPATRFPSALDETARAVA</sequence>
<dbReference type="PANTHER" id="PTHR45453">
    <property type="entry name" value="PHOSPHATE REGULON SENSOR PROTEIN PHOR"/>
    <property type="match status" value="1"/>
</dbReference>
<dbReference type="Proteomes" id="UP000323671">
    <property type="component" value="Chromosome"/>
</dbReference>
<keyword evidence="11" id="KW-0547">Nucleotide-binding</keyword>
<dbReference type="GO" id="GO:0016036">
    <property type="term" value="P:cellular response to phosphate starvation"/>
    <property type="evidence" value="ECO:0007669"/>
    <property type="project" value="TreeGrafter"/>
</dbReference>
<dbReference type="InterPro" id="IPR003661">
    <property type="entry name" value="HisK_dim/P_dom"/>
</dbReference>
<dbReference type="PRINTS" id="PR00344">
    <property type="entry name" value="BCTRLSENSOR"/>
</dbReference>
<dbReference type="SMART" id="SM00091">
    <property type="entry name" value="PAS"/>
    <property type="match status" value="1"/>
</dbReference>
<keyword evidence="15" id="KW-0902">Two-component regulatory system</keyword>
<dbReference type="FunFam" id="3.30.565.10:FF:000006">
    <property type="entry name" value="Sensor histidine kinase WalK"/>
    <property type="match status" value="1"/>
</dbReference>
<keyword evidence="7" id="KW-0597">Phosphoprotein</keyword>
<evidence type="ECO:0000256" key="2">
    <source>
        <dbReference type="ARBA" id="ARBA00004429"/>
    </source>
</evidence>
<dbReference type="EC" id="2.7.13.3" evidence="3"/>
<protein>
    <recommendedName>
        <fullName evidence="4">Phosphate regulon sensor protein PhoR</fullName>
        <ecNumber evidence="3">2.7.13.3</ecNumber>
    </recommendedName>
</protein>
<name>A0A5C1EE95_9RHOO</name>
<dbReference type="KEGG" id="otr:OTERR_30920"/>
<dbReference type="PANTHER" id="PTHR45453:SF1">
    <property type="entry name" value="PHOSPHATE REGULON SENSOR PROTEIN PHOR"/>
    <property type="match status" value="1"/>
</dbReference>
<dbReference type="Pfam" id="PF00512">
    <property type="entry name" value="HisKA"/>
    <property type="match status" value="1"/>
</dbReference>
<evidence type="ECO:0000313" key="20">
    <source>
        <dbReference type="EMBL" id="QEL66568.1"/>
    </source>
</evidence>
<keyword evidence="5" id="KW-0813">Transport</keyword>
<dbReference type="InterPro" id="IPR050351">
    <property type="entry name" value="BphY/WalK/GraS-like"/>
</dbReference>
<reference evidence="20 21" key="1">
    <citation type="submission" date="2017-07" db="EMBL/GenBank/DDBJ databases">
        <title>Complete genome sequence of Oryzomicrobium terrae TPP412.</title>
        <authorList>
            <person name="Chiu L.-W."/>
            <person name="Lo K.-J."/>
            <person name="Tsai Y.-M."/>
            <person name="Lin S.-S."/>
            <person name="Kuo C.-H."/>
            <person name="Liu C.-T."/>
        </authorList>
    </citation>
    <scope>NUCLEOTIDE SEQUENCE [LARGE SCALE GENOMIC DNA]</scope>
    <source>
        <strain evidence="20 21">TPP412</strain>
    </source>
</reference>